<evidence type="ECO:0000256" key="1">
    <source>
        <dbReference type="ARBA" id="ARBA00022598"/>
    </source>
</evidence>
<dbReference type="KEGG" id="ccb:Clocel_3143"/>
<dbReference type="PANTHER" id="PTHR43585:SF2">
    <property type="entry name" value="ATP-GRASP ENZYME FSQD"/>
    <property type="match status" value="1"/>
</dbReference>
<organism evidence="6 7">
    <name type="scientific">Clostridium cellulovorans (strain ATCC 35296 / DSM 3052 / OCM 3 / 743B)</name>
    <dbReference type="NCBI Taxonomy" id="573061"/>
    <lineage>
        <taxon>Bacteria</taxon>
        <taxon>Bacillati</taxon>
        <taxon>Bacillota</taxon>
        <taxon>Clostridia</taxon>
        <taxon>Eubacteriales</taxon>
        <taxon>Clostridiaceae</taxon>
        <taxon>Clostridium</taxon>
    </lineage>
</organism>
<dbReference type="InterPro" id="IPR013815">
    <property type="entry name" value="ATP_grasp_subdomain_1"/>
</dbReference>
<dbReference type="RefSeq" id="WP_010073209.1">
    <property type="nucleotide sequence ID" value="NC_014393.1"/>
</dbReference>
<dbReference type="InterPro" id="IPR052032">
    <property type="entry name" value="ATP-dep_AA_Ligase"/>
</dbReference>
<keyword evidence="3 4" id="KW-0067">ATP-binding</keyword>
<evidence type="ECO:0000259" key="5">
    <source>
        <dbReference type="PROSITE" id="PS50975"/>
    </source>
</evidence>
<dbReference type="GO" id="GO:0016874">
    <property type="term" value="F:ligase activity"/>
    <property type="evidence" value="ECO:0007669"/>
    <property type="project" value="UniProtKB-KW"/>
</dbReference>
<keyword evidence="7" id="KW-1185">Reference proteome</keyword>
<dbReference type="EMBL" id="CP002160">
    <property type="protein sequence ID" value="ADL52831.1"/>
    <property type="molecule type" value="Genomic_DNA"/>
</dbReference>
<reference evidence="6 7" key="1">
    <citation type="submission" date="2010-08" db="EMBL/GenBank/DDBJ databases">
        <title>Complete sequence of Clostridium cellulovorans 743B.</title>
        <authorList>
            <consortium name="US DOE Joint Genome Institute"/>
            <person name="Lucas S."/>
            <person name="Copeland A."/>
            <person name="Lapidus A."/>
            <person name="Cheng J.-F."/>
            <person name="Bruce D."/>
            <person name="Goodwin L."/>
            <person name="Pitluck S."/>
            <person name="Chertkov O."/>
            <person name="Detter J.C."/>
            <person name="Han C."/>
            <person name="Tapia R."/>
            <person name="Land M."/>
            <person name="Hauser L."/>
            <person name="Chang Y.-J."/>
            <person name="Jeffries C."/>
            <person name="Kyrpides N."/>
            <person name="Ivanova N."/>
            <person name="Mikhailova N."/>
            <person name="Hemme C.L."/>
            <person name="Woyke T."/>
        </authorList>
    </citation>
    <scope>NUCLEOTIDE SEQUENCE [LARGE SCALE GENOMIC DNA]</scope>
    <source>
        <strain evidence="7">ATCC 35296 / DSM 3052 / OCM 3 / 743B</strain>
    </source>
</reference>
<dbReference type="eggNOG" id="COG0026">
    <property type="taxonomic scope" value="Bacteria"/>
</dbReference>
<dbReference type="SUPFAM" id="SSF56059">
    <property type="entry name" value="Glutathione synthetase ATP-binding domain-like"/>
    <property type="match status" value="1"/>
</dbReference>
<dbReference type="Proteomes" id="UP000002730">
    <property type="component" value="Chromosome"/>
</dbReference>
<evidence type="ECO:0000313" key="6">
    <source>
        <dbReference type="EMBL" id="ADL52831.1"/>
    </source>
</evidence>
<evidence type="ECO:0000313" key="7">
    <source>
        <dbReference type="Proteomes" id="UP000002730"/>
    </source>
</evidence>
<dbReference type="PANTHER" id="PTHR43585">
    <property type="entry name" value="FUMIPYRROLE BIOSYNTHESIS PROTEIN C"/>
    <property type="match status" value="1"/>
</dbReference>
<evidence type="ECO:0000256" key="2">
    <source>
        <dbReference type="ARBA" id="ARBA00022741"/>
    </source>
</evidence>
<proteinExistence type="predicted"/>
<dbReference type="OrthoDB" id="9803907at2"/>
<dbReference type="HOGENOM" id="CLU_029016_4_0_9"/>
<dbReference type="AlphaFoldDB" id="D9SU76"/>
<accession>D9SU76</accession>
<evidence type="ECO:0000256" key="3">
    <source>
        <dbReference type="ARBA" id="ARBA00022840"/>
    </source>
</evidence>
<protein>
    <recommendedName>
        <fullName evidence="5">ATP-grasp domain-containing protein</fullName>
    </recommendedName>
</protein>
<gene>
    <name evidence="6" type="ordered locus">Clocel_3143</name>
</gene>
<dbReference type="Gene3D" id="3.30.470.20">
    <property type="entry name" value="ATP-grasp fold, B domain"/>
    <property type="match status" value="1"/>
</dbReference>
<sequence length="401" mass="46343">MTKKNILILNTTPYNKYLKDGDFIINKEKYNIFIISNKKRINELNSKDFKEIFCCEMNEEDKILQISCEINNKNKIDHVIALSEKTVLIAAKIRDHLHIKGMGYNETVPFRDKYVMIEKLNDKGIKVPDFSIITSYEEALNFFNKYKKIIFKPRLGIGSQSVQVIESKESLEKVFEYIGNNIYSYIMEEFIEGTMYCCDTIIQNGNIKLCNVTKYLGSTLDFSSKNSLGFVVEDDIRILDKIERFNEDVIKSLNMKDGVTHHEMFLNENNEIVFCEIACRIGGGNLVEEFEIMYGLNLYECSICLELGEKLPKYKKNSICAGFIMFYYKDGEINEISYGDLLYNKWIKSYEIFAQTGNKALVAKHSTDTAAYFIVTGENSNDVTNKLTSIKNQFNISYVNN</sequence>
<keyword evidence="2 4" id="KW-0547">Nucleotide-binding</keyword>
<dbReference type="Gene3D" id="3.40.50.20">
    <property type="match status" value="1"/>
</dbReference>
<dbReference type="GO" id="GO:0005524">
    <property type="term" value="F:ATP binding"/>
    <property type="evidence" value="ECO:0007669"/>
    <property type="project" value="UniProtKB-UniRule"/>
</dbReference>
<dbReference type="Gene3D" id="3.30.1490.20">
    <property type="entry name" value="ATP-grasp fold, A domain"/>
    <property type="match status" value="1"/>
</dbReference>
<name>D9SU76_CLOC7</name>
<dbReference type="PROSITE" id="PS50975">
    <property type="entry name" value="ATP_GRASP"/>
    <property type="match status" value="1"/>
</dbReference>
<dbReference type="Pfam" id="PF02655">
    <property type="entry name" value="ATP-grasp_3"/>
    <property type="match status" value="1"/>
</dbReference>
<dbReference type="STRING" id="573061.Clocel_3143"/>
<dbReference type="InterPro" id="IPR003806">
    <property type="entry name" value="ATP-grasp_PylC-type"/>
</dbReference>
<dbReference type="InterPro" id="IPR011761">
    <property type="entry name" value="ATP-grasp"/>
</dbReference>
<feature type="domain" description="ATP-grasp" evidence="5">
    <location>
        <begin position="117"/>
        <end position="307"/>
    </location>
</feature>
<keyword evidence="1" id="KW-0436">Ligase</keyword>
<dbReference type="GO" id="GO:0046872">
    <property type="term" value="F:metal ion binding"/>
    <property type="evidence" value="ECO:0007669"/>
    <property type="project" value="InterPro"/>
</dbReference>
<evidence type="ECO:0000256" key="4">
    <source>
        <dbReference type="PROSITE-ProRule" id="PRU00409"/>
    </source>
</evidence>